<dbReference type="RefSeq" id="WP_038283214.1">
    <property type="nucleotide sequence ID" value="NZ_JPME01000021.1"/>
</dbReference>
<feature type="transmembrane region" description="Helical" evidence="9">
    <location>
        <begin position="35"/>
        <end position="53"/>
    </location>
</feature>
<feature type="transmembrane region" description="Helical" evidence="9">
    <location>
        <begin position="6"/>
        <end position="23"/>
    </location>
</feature>
<evidence type="ECO:0000313" key="10">
    <source>
        <dbReference type="EMBL" id="KEZ89003.1"/>
    </source>
</evidence>
<feature type="transmembrane region" description="Helical" evidence="9">
    <location>
        <begin position="265"/>
        <end position="285"/>
    </location>
</feature>
<dbReference type="PANTHER" id="PTHR42865">
    <property type="entry name" value="PROTON/GLUTAMATE-ASPARTATE SYMPORTER"/>
    <property type="match status" value="1"/>
</dbReference>
<feature type="transmembrane region" description="Helical" evidence="9">
    <location>
        <begin position="108"/>
        <end position="128"/>
    </location>
</feature>
<dbReference type="PRINTS" id="PR00173">
    <property type="entry name" value="EDTRNSPORT"/>
</dbReference>
<feature type="transmembrane region" description="Helical" evidence="9">
    <location>
        <begin position="184"/>
        <end position="204"/>
    </location>
</feature>
<feature type="transmembrane region" description="Helical" evidence="9">
    <location>
        <begin position="73"/>
        <end position="96"/>
    </location>
</feature>
<feature type="transmembrane region" description="Helical" evidence="9">
    <location>
        <begin position="371"/>
        <end position="389"/>
    </location>
</feature>
<dbReference type="GO" id="GO:0015184">
    <property type="term" value="F:L-cystine transmembrane transporter activity"/>
    <property type="evidence" value="ECO:0007669"/>
    <property type="project" value="TreeGrafter"/>
</dbReference>
<keyword evidence="7 9" id="KW-0472">Membrane</keyword>
<accession>A0A084JJ69</accession>
<name>A0A084JJ69_9FIRM</name>
<dbReference type="OrthoDB" id="7778689at2"/>
<dbReference type="Gene3D" id="1.10.3860.10">
    <property type="entry name" value="Sodium:dicarboxylate symporter"/>
    <property type="match status" value="1"/>
</dbReference>
<dbReference type="Proteomes" id="UP000028525">
    <property type="component" value="Unassembled WGS sequence"/>
</dbReference>
<sequence>MDLLWTLVIIAVILVLVGILYYMQKKHISFAKRVFSALLMGIVIGSIMQLAFASDSPVLKTSLDWISIIGTGYVNLLKMIVIPLIMVSIISAIVNLKSHTSLGKISTYVLVTLLLTVFISALVGIATANTFHLTAEEITVGQAETDRAEYLEGKVSTVQDQTIPQQILSFIPQNPFQDMTGDRATSTIAVVIFSAFLGISALGIQKKKPEEAETFQKIINSLYAVVMRMVTFILRLTPYGILGLMTKTIATTNIAGIIALSKFVIANYVALIVMFAIHFLIILLMKLNPATYIKKVFPTLTIAFTSRSSAGTLPLTIETQTKKLGIPESIANFAASFGTTIGQNGCAGVYPAMLAVMIAPAVGINPMSIGFIAKLSIIVAISSFGIAGVGGGATFAALMVLSAMNLPVGLAGLLISVEPLIDMGRTALNVNDAMLAGLVTARLTSELDVDLYNTPVDEYSAMSL</sequence>
<comment type="subcellular location">
    <subcellularLocation>
        <location evidence="1">Membrane</location>
        <topology evidence="1">Multi-pass membrane protein</topology>
    </subcellularLocation>
</comment>
<dbReference type="PANTHER" id="PTHR42865:SF5">
    <property type="entry name" value="L-CYSTINE TRANSPORTER TCYP"/>
    <property type="match status" value="1"/>
</dbReference>
<evidence type="ECO:0000256" key="8">
    <source>
        <dbReference type="ARBA" id="ARBA00031293"/>
    </source>
</evidence>
<evidence type="ECO:0000256" key="4">
    <source>
        <dbReference type="ARBA" id="ARBA00022448"/>
    </source>
</evidence>
<evidence type="ECO:0000256" key="3">
    <source>
        <dbReference type="ARBA" id="ARBA00022031"/>
    </source>
</evidence>
<dbReference type="GO" id="GO:0005886">
    <property type="term" value="C:plasma membrane"/>
    <property type="evidence" value="ECO:0007669"/>
    <property type="project" value="TreeGrafter"/>
</dbReference>
<evidence type="ECO:0000256" key="5">
    <source>
        <dbReference type="ARBA" id="ARBA00022692"/>
    </source>
</evidence>
<evidence type="ECO:0000256" key="7">
    <source>
        <dbReference type="ARBA" id="ARBA00023136"/>
    </source>
</evidence>
<evidence type="ECO:0000256" key="1">
    <source>
        <dbReference type="ARBA" id="ARBA00004141"/>
    </source>
</evidence>
<dbReference type="SUPFAM" id="SSF118215">
    <property type="entry name" value="Proton glutamate symport protein"/>
    <property type="match status" value="1"/>
</dbReference>
<proteinExistence type="inferred from homology"/>
<dbReference type="EMBL" id="JPME01000021">
    <property type="protein sequence ID" value="KEZ89003.1"/>
    <property type="molecule type" value="Genomic_DNA"/>
</dbReference>
<dbReference type="InterPro" id="IPR036458">
    <property type="entry name" value="Na:dicarbo_symporter_sf"/>
</dbReference>
<keyword evidence="11" id="KW-1185">Reference proteome</keyword>
<evidence type="ECO:0000313" key="11">
    <source>
        <dbReference type="Proteomes" id="UP000028525"/>
    </source>
</evidence>
<dbReference type="Pfam" id="PF00375">
    <property type="entry name" value="SDF"/>
    <property type="match status" value="1"/>
</dbReference>
<dbReference type="InterPro" id="IPR001991">
    <property type="entry name" value="Na-dicarboxylate_symporter"/>
</dbReference>
<feature type="transmembrane region" description="Helical" evidence="9">
    <location>
        <begin position="395"/>
        <end position="415"/>
    </location>
</feature>
<reference evidence="10 11" key="1">
    <citation type="submission" date="2014-07" db="EMBL/GenBank/DDBJ databases">
        <title>Draft genome of Clostridium celerecrescens 152B isolated from sediments associated with methane hydrate from Krishna Godavari basin.</title>
        <authorList>
            <person name="Honkalas V.S."/>
            <person name="Dabir A.P."/>
            <person name="Arora P."/>
            <person name="Dhakephalkar P.K."/>
        </authorList>
    </citation>
    <scope>NUCLEOTIDE SEQUENCE [LARGE SCALE GENOMIC DNA]</scope>
    <source>
        <strain evidence="10 11">152B</strain>
    </source>
</reference>
<comment type="caution">
    <text evidence="10">The sequence shown here is derived from an EMBL/GenBank/DDBJ whole genome shotgun (WGS) entry which is preliminary data.</text>
</comment>
<gene>
    <name evidence="10" type="ORF">IO98_17315</name>
</gene>
<keyword evidence="4" id="KW-0813">Transport</keyword>
<dbReference type="GO" id="GO:0015293">
    <property type="term" value="F:symporter activity"/>
    <property type="evidence" value="ECO:0007669"/>
    <property type="project" value="InterPro"/>
</dbReference>
<evidence type="ECO:0000256" key="6">
    <source>
        <dbReference type="ARBA" id="ARBA00022989"/>
    </source>
</evidence>
<evidence type="ECO:0000256" key="9">
    <source>
        <dbReference type="SAM" id="Phobius"/>
    </source>
</evidence>
<protein>
    <recommendedName>
        <fullName evidence="3">L-cystine uptake protein TcyP</fullName>
    </recommendedName>
    <alternativeName>
        <fullName evidence="8">Transporter of cystine TcyP</fullName>
    </alternativeName>
</protein>
<dbReference type="AlphaFoldDB" id="A0A084JJ69"/>
<organism evidence="10 11">
    <name type="scientific">Lacrimispora celerecrescens</name>
    <dbReference type="NCBI Taxonomy" id="29354"/>
    <lineage>
        <taxon>Bacteria</taxon>
        <taxon>Bacillati</taxon>
        <taxon>Bacillota</taxon>
        <taxon>Clostridia</taxon>
        <taxon>Lachnospirales</taxon>
        <taxon>Lachnospiraceae</taxon>
        <taxon>Lacrimispora</taxon>
    </lineage>
</organism>
<comment type="similarity">
    <text evidence="2">Belongs to the dicarboxylate/amino acid:cation symporter (DAACS) (TC 2.A.23) family.</text>
</comment>
<keyword evidence="5 9" id="KW-0812">Transmembrane</keyword>
<evidence type="ECO:0000256" key="2">
    <source>
        <dbReference type="ARBA" id="ARBA00006148"/>
    </source>
</evidence>
<keyword evidence="6 9" id="KW-1133">Transmembrane helix</keyword>